<organism evidence="1 2">
    <name type="scientific">Pseudoflavonifractor intestinihominis</name>
    <dbReference type="NCBI Taxonomy" id="3133171"/>
    <lineage>
        <taxon>Bacteria</taxon>
        <taxon>Bacillati</taxon>
        <taxon>Bacillota</taxon>
        <taxon>Clostridia</taxon>
        <taxon>Eubacteriales</taxon>
        <taxon>Oscillospiraceae</taxon>
        <taxon>Pseudoflavonifractor</taxon>
    </lineage>
</organism>
<dbReference type="Proteomes" id="UP001464378">
    <property type="component" value="Unassembled WGS sequence"/>
</dbReference>
<name>A0ABV1E8I6_9FIRM</name>
<protein>
    <submittedName>
        <fullName evidence="1">Uncharacterized protein</fullName>
    </submittedName>
</protein>
<dbReference type="EMBL" id="JBBMFK010000013">
    <property type="protein sequence ID" value="MEQ2443616.1"/>
    <property type="molecule type" value="Genomic_DNA"/>
</dbReference>
<keyword evidence="2" id="KW-1185">Reference proteome</keyword>
<dbReference type="RefSeq" id="WP_075705375.1">
    <property type="nucleotide sequence ID" value="NZ_JBBMFK010000013.1"/>
</dbReference>
<gene>
    <name evidence="1" type="ORF">WMO64_09040</name>
</gene>
<evidence type="ECO:0000313" key="2">
    <source>
        <dbReference type="Proteomes" id="UP001464378"/>
    </source>
</evidence>
<proteinExistence type="predicted"/>
<reference evidence="1 2" key="1">
    <citation type="submission" date="2024-03" db="EMBL/GenBank/DDBJ databases">
        <title>Human intestinal bacterial collection.</title>
        <authorList>
            <person name="Pauvert C."/>
            <person name="Hitch T.C.A."/>
            <person name="Clavel T."/>
        </authorList>
    </citation>
    <scope>NUCLEOTIDE SEQUENCE [LARGE SCALE GENOMIC DNA]</scope>
    <source>
        <strain evidence="1 2">CLA-AP-H29</strain>
    </source>
</reference>
<evidence type="ECO:0000313" key="1">
    <source>
        <dbReference type="EMBL" id="MEQ2443616.1"/>
    </source>
</evidence>
<sequence length="213" mass="23739">MNMKDAFRFQNKLKNLMCEATSILQDRRNIVKVKTTHLRSKVMSDALDAVVEETAPSEYAGHANEVAAFIMLLMEERENLSKAIHAAKSGLDLDMDSEVGLNRQRQELAEVFRHMTTLRNSEKTIAGGGSGFRFNGEGNQVSYRCDATQVTTIDFDRNKIRGMATAMSKKADEISMALDKCLVNTEVAYEAPFDINDSFGEILNDFIEKAAVA</sequence>
<comment type="caution">
    <text evidence="1">The sequence shown here is derived from an EMBL/GenBank/DDBJ whole genome shotgun (WGS) entry which is preliminary data.</text>
</comment>
<accession>A0ABV1E8I6</accession>